<dbReference type="SUPFAM" id="SSF48371">
    <property type="entry name" value="ARM repeat"/>
    <property type="match status" value="1"/>
</dbReference>
<dbReference type="InterPro" id="IPR016024">
    <property type="entry name" value="ARM-type_fold"/>
</dbReference>
<dbReference type="InterPro" id="IPR019414">
    <property type="entry name" value="Rtp1_C2"/>
</dbReference>
<evidence type="ECO:0008006" key="6">
    <source>
        <dbReference type="Google" id="ProtNLM"/>
    </source>
</evidence>
<dbReference type="Pfam" id="PF10363">
    <property type="entry name" value="RTP1_C1"/>
    <property type="match status" value="1"/>
</dbReference>
<proteinExistence type="inferred from homology"/>
<sequence length="846" mass="92798">MTLMPVLNLLVQPDRVNPWLRSPLIQALTLLPLRPRGVQHTIEFVLSVHPSTNNGDSAGPGRGANISLEGLNAASKLLSSPPASLTPEKWFAGIAPQLLSLLDGEGEPGMDKAAAYVIGFGILGRRQYGAPGSPGWNALVLPLLQSIDPSMMGQSLNSSKERVTEIGVATTLVNSCQLAKGLLRLRSLVTSHPHPSLTKRLLRPLVLPLWALSSWPSLDPVSNERFSQPAKALLHTFLQLASSSPQIQQAGNILSHPGSLMDIVRNLTFEGRSVSSKVCWTYCATNDGIEIRANDNMNRGIVNIEAVQHKSHEFVKLLEISCSAEEISPVFLSLCNKWLSNSARERKPSILIQSGEAIQEDPTVQLIEAQLMQIMMDSVPDKLVSDSKQVLGLVAKVLQNFDSTDPNGEDSAGVALSLLNIVLTSPSFNSDDDTEARLKTIREPLRIISKQGLDISSTARNLLMLLKFHKAMSEPALVINPNMDQQEEDRKSYKLAMSYLTSTESPPPVRVQGLDLLSKLVERNSPVLDIPALLVLYASLLQDDEDYIYLRVIRSFTQISRLHPKSVLRDLIERYVDVHEDLELDARLRLGEALLQVMQNSSHALSNDTSTFVCQGLLSVAGRRGKRAKTEEEQMKRARVKRKRVQEAEEVWGGPVPQVDEALGGDLSQEDGELISQIVSGWESKRGSEDVRIRASSLSILGPAIELNAVGIGPSLIAAAVDLSIHILTLEPEPEKGILRRSAILLILSLAHALETARTERKKIGFGFVGQSLDDILRVLHYVESSDNDGLVRQHAKDVIESLQTWQINSLVPNTDSVPEIQHLAGLSINPSLGNDRPRPKIEEIE</sequence>
<comment type="caution">
    <text evidence="4">The sequence shown here is derived from an EMBL/GenBank/DDBJ whole genome shotgun (WGS) entry which is preliminary data.</text>
</comment>
<feature type="domain" description="RNA polymerase II assembly factor Rtp1 C-terminal" evidence="2">
    <location>
        <begin position="773"/>
        <end position="805"/>
    </location>
</feature>
<organism evidence="4 5">
    <name type="scientific">Phlyctema vagabunda</name>
    <dbReference type="NCBI Taxonomy" id="108571"/>
    <lineage>
        <taxon>Eukaryota</taxon>
        <taxon>Fungi</taxon>
        <taxon>Dikarya</taxon>
        <taxon>Ascomycota</taxon>
        <taxon>Pezizomycotina</taxon>
        <taxon>Leotiomycetes</taxon>
        <taxon>Helotiales</taxon>
        <taxon>Dermateaceae</taxon>
        <taxon>Phlyctema</taxon>
    </lineage>
</organism>
<evidence type="ECO:0000313" key="5">
    <source>
        <dbReference type="Proteomes" id="UP001629113"/>
    </source>
</evidence>
<comment type="similarity">
    <text evidence="1">Belongs to the Tango6 family.</text>
</comment>
<protein>
    <recommendedName>
        <fullName evidence="6">RNA polymerase II assembly factor Rtp1 C-terminal domain-containing protein</fullName>
    </recommendedName>
</protein>
<dbReference type="InterPro" id="IPR019451">
    <property type="entry name" value="Rtp1_C1"/>
</dbReference>
<evidence type="ECO:0000256" key="1">
    <source>
        <dbReference type="ARBA" id="ARBA00005724"/>
    </source>
</evidence>
<name>A0ABR4PEJ9_9HELO</name>
<dbReference type="InterPro" id="IPR039600">
    <property type="entry name" value="TANGO6/Rtp1"/>
</dbReference>
<evidence type="ECO:0000259" key="3">
    <source>
        <dbReference type="Pfam" id="PF10363"/>
    </source>
</evidence>
<dbReference type="PANTHER" id="PTHR20959:SF1">
    <property type="entry name" value="TRANSPORT AND GOLGI ORGANIZATION PROTEIN 6 HOMOLOG"/>
    <property type="match status" value="1"/>
</dbReference>
<reference evidence="4 5" key="1">
    <citation type="submission" date="2024-06" db="EMBL/GenBank/DDBJ databases">
        <title>Complete genome of Phlyctema vagabunda strain 19-DSS-EL-015.</title>
        <authorList>
            <person name="Fiorenzani C."/>
        </authorList>
    </citation>
    <scope>NUCLEOTIDE SEQUENCE [LARGE SCALE GENOMIC DNA]</scope>
    <source>
        <strain evidence="4 5">19-DSS-EL-015</strain>
    </source>
</reference>
<evidence type="ECO:0000259" key="2">
    <source>
        <dbReference type="Pfam" id="PF10304"/>
    </source>
</evidence>
<dbReference type="Pfam" id="PF10304">
    <property type="entry name" value="RTP1_C2"/>
    <property type="match status" value="1"/>
</dbReference>
<dbReference type="PANTHER" id="PTHR20959">
    <property type="entry name" value="TRANSPORT AND GOLGI ORGANIZATION PROTEIN 6 FAMILY MEMBER"/>
    <property type="match status" value="1"/>
</dbReference>
<feature type="domain" description="RNA polymerase II assembly factor Rtp1 C-terminal" evidence="3">
    <location>
        <begin position="496"/>
        <end position="601"/>
    </location>
</feature>
<keyword evidence="5" id="KW-1185">Reference proteome</keyword>
<dbReference type="Proteomes" id="UP001629113">
    <property type="component" value="Unassembled WGS sequence"/>
</dbReference>
<accession>A0ABR4PEJ9</accession>
<dbReference type="EMBL" id="JBFCZG010000006">
    <property type="protein sequence ID" value="KAL3421567.1"/>
    <property type="molecule type" value="Genomic_DNA"/>
</dbReference>
<gene>
    <name evidence="4" type="ORF">PVAG01_08013</name>
</gene>
<evidence type="ECO:0000313" key="4">
    <source>
        <dbReference type="EMBL" id="KAL3421567.1"/>
    </source>
</evidence>